<accession>A0A7S7LXV9</accession>
<dbReference type="KEGG" id="sbal:HUE88_06730"/>
<dbReference type="InterPro" id="IPR036097">
    <property type="entry name" value="HisK_dim/P_sf"/>
</dbReference>
<dbReference type="Gene3D" id="3.30.565.10">
    <property type="entry name" value="Histidine kinase-like ATPase, C-terminal domain"/>
    <property type="match status" value="1"/>
</dbReference>
<evidence type="ECO:0000256" key="1">
    <source>
        <dbReference type="ARBA" id="ARBA00000085"/>
    </source>
</evidence>
<evidence type="ECO:0000256" key="5">
    <source>
        <dbReference type="ARBA" id="ARBA00023012"/>
    </source>
</evidence>
<dbReference type="InterPro" id="IPR003594">
    <property type="entry name" value="HATPase_dom"/>
</dbReference>
<dbReference type="Pfam" id="PF02518">
    <property type="entry name" value="HATPase_c"/>
    <property type="match status" value="1"/>
</dbReference>
<dbReference type="EC" id="2.7.13.3" evidence="2"/>
<reference evidence="7 8" key="1">
    <citation type="submission" date="2020-05" db="EMBL/GenBank/DDBJ databases">
        <title>Sulfurimonas marisnigri, sp. nov., and Sulfurimonas baltica, sp. nov., manganese oxide reducing chemolithoautotrophs of the class Epsilonproteobacteria isolated from the pelagic redoxclines of the Black and Baltic Seas and emended description of the genus Sulfurimonas.</title>
        <authorList>
            <person name="Henkel J.V."/>
            <person name="Laudan C."/>
            <person name="Werner J."/>
            <person name="Neu T."/>
            <person name="Plewe S."/>
            <person name="Sproer C."/>
            <person name="Bunk B."/>
            <person name="Schulz-Vogt H.N."/>
        </authorList>
    </citation>
    <scope>NUCLEOTIDE SEQUENCE [LARGE SCALE GENOMIC DNA]</scope>
    <source>
        <strain evidence="7 8">GD2</strain>
    </source>
</reference>
<keyword evidence="4 7" id="KW-0418">Kinase</keyword>
<dbReference type="SUPFAM" id="SSF55874">
    <property type="entry name" value="ATPase domain of HSP90 chaperone/DNA topoisomerase II/histidine kinase"/>
    <property type="match status" value="1"/>
</dbReference>
<proteinExistence type="predicted"/>
<dbReference type="GO" id="GO:0000155">
    <property type="term" value="F:phosphorelay sensor kinase activity"/>
    <property type="evidence" value="ECO:0007669"/>
    <property type="project" value="InterPro"/>
</dbReference>
<dbReference type="PANTHER" id="PTHR43711">
    <property type="entry name" value="TWO-COMPONENT HISTIDINE KINASE"/>
    <property type="match status" value="1"/>
</dbReference>
<keyword evidence="8" id="KW-1185">Reference proteome</keyword>
<comment type="catalytic activity">
    <reaction evidence="1">
        <text>ATP + protein L-histidine = ADP + protein N-phospho-L-histidine.</text>
        <dbReference type="EC" id="2.7.13.3"/>
    </reaction>
</comment>
<dbReference type="InterPro" id="IPR050736">
    <property type="entry name" value="Sensor_HK_Regulatory"/>
</dbReference>
<dbReference type="Proteomes" id="UP000593994">
    <property type="component" value="Chromosome"/>
</dbReference>
<evidence type="ECO:0000313" key="7">
    <source>
        <dbReference type="EMBL" id="QOY53361.1"/>
    </source>
</evidence>
<evidence type="ECO:0000256" key="2">
    <source>
        <dbReference type="ARBA" id="ARBA00012438"/>
    </source>
</evidence>
<evidence type="ECO:0000256" key="4">
    <source>
        <dbReference type="ARBA" id="ARBA00022777"/>
    </source>
</evidence>
<dbReference type="EMBL" id="CP054492">
    <property type="protein sequence ID" value="QOY53361.1"/>
    <property type="molecule type" value="Genomic_DNA"/>
</dbReference>
<gene>
    <name evidence="7" type="ORF">HUE88_06730</name>
</gene>
<evidence type="ECO:0000256" key="3">
    <source>
        <dbReference type="ARBA" id="ARBA00022679"/>
    </source>
</evidence>
<dbReference type="PRINTS" id="PR00344">
    <property type="entry name" value="BCTRLSENSOR"/>
</dbReference>
<dbReference type="PROSITE" id="PS50109">
    <property type="entry name" value="HIS_KIN"/>
    <property type="match status" value="1"/>
</dbReference>
<sequence length="296" mass="33534">MEITNIADSELLKEIGRRFEEKKASILEMEFMTKKLLELNEKNKNSQEVKSQFLSLIKNEFNNPMSSLLNISNMIVKKTTDPKIEKLSSMMQSELLKLDFSLKNIFAASEIEAGETANDYSDVDIESIFNEKLEYFNYLIEEKSLKLKYVNRCQEKVISDSQKINIILLNLISNACEYSYNNSEVVVTVDCDDKNYIIKVKDSGEGVYEEHTKEIYNRFTHFETGNTRATAGLGLGLSVTRGMVEALDGTIDNTIENGKTVFTVLISKIDETDMDISTGIGSNEFLFDQGDGSVEF</sequence>
<keyword evidence="3" id="KW-0808">Transferase</keyword>
<dbReference type="PANTHER" id="PTHR43711:SF1">
    <property type="entry name" value="HISTIDINE KINASE 1"/>
    <property type="match status" value="1"/>
</dbReference>
<dbReference type="RefSeq" id="WP_194372385.1">
    <property type="nucleotide sequence ID" value="NZ_CP054492.1"/>
</dbReference>
<evidence type="ECO:0000259" key="6">
    <source>
        <dbReference type="PROSITE" id="PS50109"/>
    </source>
</evidence>
<dbReference type="SUPFAM" id="SSF47384">
    <property type="entry name" value="Homodimeric domain of signal transducing histidine kinase"/>
    <property type="match status" value="1"/>
</dbReference>
<name>A0A7S7LXV9_9BACT</name>
<protein>
    <recommendedName>
        <fullName evidence="2">histidine kinase</fullName>
        <ecNumber evidence="2">2.7.13.3</ecNumber>
    </recommendedName>
</protein>
<dbReference type="InterPro" id="IPR004358">
    <property type="entry name" value="Sig_transdc_His_kin-like_C"/>
</dbReference>
<dbReference type="InterPro" id="IPR036890">
    <property type="entry name" value="HATPase_C_sf"/>
</dbReference>
<evidence type="ECO:0000313" key="8">
    <source>
        <dbReference type="Proteomes" id="UP000593994"/>
    </source>
</evidence>
<dbReference type="InterPro" id="IPR005467">
    <property type="entry name" value="His_kinase_dom"/>
</dbReference>
<dbReference type="Gene3D" id="1.10.287.130">
    <property type="match status" value="1"/>
</dbReference>
<feature type="domain" description="Histidine kinase" evidence="6">
    <location>
        <begin position="56"/>
        <end position="270"/>
    </location>
</feature>
<dbReference type="AlphaFoldDB" id="A0A7S7LXV9"/>
<dbReference type="SMART" id="SM00387">
    <property type="entry name" value="HATPase_c"/>
    <property type="match status" value="1"/>
</dbReference>
<organism evidence="7 8">
    <name type="scientific">Candidatus Sulfurimonas baltica</name>
    <dbReference type="NCBI Taxonomy" id="2740404"/>
    <lineage>
        <taxon>Bacteria</taxon>
        <taxon>Pseudomonadati</taxon>
        <taxon>Campylobacterota</taxon>
        <taxon>Epsilonproteobacteria</taxon>
        <taxon>Campylobacterales</taxon>
        <taxon>Sulfurimonadaceae</taxon>
        <taxon>Sulfurimonas</taxon>
    </lineage>
</organism>
<keyword evidence="5" id="KW-0902">Two-component regulatory system</keyword>